<evidence type="ECO:0000256" key="1">
    <source>
        <dbReference type="SAM" id="MobiDB-lite"/>
    </source>
</evidence>
<proteinExistence type="predicted"/>
<gene>
    <name evidence="2" type="ORF">CIPAW_11G122400</name>
</gene>
<name>A0A8T1P5B4_CARIL</name>
<organism evidence="2 3">
    <name type="scientific">Carya illinoinensis</name>
    <name type="common">Pecan</name>
    <dbReference type="NCBI Taxonomy" id="32201"/>
    <lineage>
        <taxon>Eukaryota</taxon>
        <taxon>Viridiplantae</taxon>
        <taxon>Streptophyta</taxon>
        <taxon>Embryophyta</taxon>
        <taxon>Tracheophyta</taxon>
        <taxon>Spermatophyta</taxon>
        <taxon>Magnoliopsida</taxon>
        <taxon>eudicotyledons</taxon>
        <taxon>Gunneridae</taxon>
        <taxon>Pentapetalae</taxon>
        <taxon>rosids</taxon>
        <taxon>fabids</taxon>
        <taxon>Fagales</taxon>
        <taxon>Juglandaceae</taxon>
        <taxon>Carya</taxon>
    </lineage>
</organism>
<feature type="region of interest" description="Disordered" evidence="1">
    <location>
        <begin position="43"/>
        <end position="68"/>
    </location>
</feature>
<protein>
    <submittedName>
        <fullName evidence="2">Uncharacterized protein</fullName>
    </submittedName>
</protein>
<sequence>MKSHIGLHKISCCTRIQVITNLFLSLSSFLLSLPLPPPSAIELRRPKKKKKSLPHLRPLSHSKLPLSSSPISLGHPSLSLCSHSANYSHHRKTVIVKGLNGAISACI</sequence>
<keyword evidence="3" id="KW-1185">Reference proteome</keyword>
<dbReference type="EMBL" id="CM031819">
    <property type="protein sequence ID" value="KAG6636612.1"/>
    <property type="molecule type" value="Genomic_DNA"/>
</dbReference>
<evidence type="ECO:0000313" key="2">
    <source>
        <dbReference type="EMBL" id="KAG6636612.1"/>
    </source>
</evidence>
<dbReference type="Proteomes" id="UP000811609">
    <property type="component" value="Chromosome 11"/>
</dbReference>
<reference evidence="2" key="1">
    <citation type="submission" date="2020-12" db="EMBL/GenBank/DDBJ databases">
        <title>WGS assembly of Carya illinoinensis cv. Pawnee.</title>
        <authorList>
            <person name="Platts A."/>
            <person name="Shu S."/>
            <person name="Wright S."/>
            <person name="Barry K."/>
            <person name="Edger P."/>
            <person name="Pires J.C."/>
            <person name="Schmutz J."/>
        </authorList>
    </citation>
    <scope>NUCLEOTIDE SEQUENCE</scope>
    <source>
        <tissue evidence="2">Leaf</tissue>
    </source>
</reference>
<feature type="compositionally biased region" description="Basic residues" evidence="1">
    <location>
        <begin position="45"/>
        <end position="60"/>
    </location>
</feature>
<accession>A0A8T1P5B4</accession>
<evidence type="ECO:0000313" key="3">
    <source>
        <dbReference type="Proteomes" id="UP000811609"/>
    </source>
</evidence>
<dbReference type="AlphaFoldDB" id="A0A8T1P5B4"/>
<comment type="caution">
    <text evidence="2">The sequence shown here is derived from an EMBL/GenBank/DDBJ whole genome shotgun (WGS) entry which is preliminary data.</text>
</comment>